<reference evidence="1" key="1">
    <citation type="submission" date="2019-09" db="EMBL/GenBank/DDBJ databases">
        <authorList>
            <person name="Zhang L."/>
        </authorList>
    </citation>
    <scope>NUCLEOTIDE SEQUENCE</scope>
</reference>
<dbReference type="EMBL" id="LR721778">
    <property type="protein sequence ID" value="VVV85417.1"/>
    <property type="molecule type" value="Genomic_DNA"/>
</dbReference>
<dbReference type="AlphaFoldDB" id="A0A5K0Z4X1"/>
<evidence type="ECO:0000313" key="1">
    <source>
        <dbReference type="EMBL" id="VVV85417.1"/>
    </source>
</evidence>
<name>A0A5K0Z4X1_9MAGN</name>
<gene>
    <name evidence="1" type="ORF">NYM_LOCUS9601</name>
</gene>
<proteinExistence type="predicted"/>
<accession>A0A5K0Z4X1</accession>
<protein>
    <submittedName>
        <fullName evidence="1">Uncharacterized protein</fullName>
    </submittedName>
</protein>
<sequence length="50" mass="5809">MPPATNWYKSLNMTNKMLAALEAFKKQTEEAWVTMGDRMDNVERSCNEIL</sequence>
<organism evidence="1">
    <name type="scientific">Nymphaea colorata</name>
    <name type="common">pocket water lily</name>
    <dbReference type="NCBI Taxonomy" id="210225"/>
    <lineage>
        <taxon>Eukaryota</taxon>
        <taxon>Viridiplantae</taxon>
        <taxon>Streptophyta</taxon>
        <taxon>Embryophyta</taxon>
        <taxon>Tracheophyta</taxon>
        <taxon>Spermatophyta</taxon>
        <taxon>Magnoliopsida</taxon>
        <taxon>Nymphaeales</taxon>
        <taxon>Nymphaeaceae</taxon>
        <taxon>Nymphaea</taxon>
    </lineage>
</organism>